<dbReference type="EMBL" id="WWHY01000001">
    <property type="protein sequence ID" value="MYR31639.1"/>
    <property type="molecule type" value="Genomic_DNA"/>
</dbReference>
<feature type="domain" description="N-acetylmuramoyl-L-alanine amidase" evidence="3">
    <location>
        <begin position="185"/>
        <end position="352"/>
    </location>
</feature>
<dbReference type="PROSITE" id="PS51318">
    <property type="entry name" value="TAT"/>
    <property type="match status" value="1"/>
</dbReference>
<keyword evidence="2" id="KW-0732">Signal</keyword>
<dbReference type="InterPro" id="IPR015510">
    <property type="entry name" value="PGRP"/>
</dbReference>
<dbReference type="InterPro" id="IPR002502">
    <property type="entry name" value="Amidase_domain"/>
</dbReference>
<dbReference type="Pfam" id="PF01510">
    <property type="entry name" value="Amidase_2"/>
    <property type="match status" value="1"/>
</dbReference>
<feature type="chain" id="PRO_5029748892" evidence="2">
    <location>
        <begin position="31"/>
        <end position="372"/>
    </location>
</feature>
<dbReference type="Proteomes" id="UP000467124">
    <property type="component" value="Unassembled WGS sequence"/>
</dbReference>
<dbReference type="InterPro" id="IPR036505">
    <property type="entry name" value="Amidase/PGRP_sf"/>
</dbReference>
<evidence type="ECO:0000256" key="2">
    <source>
        <dbReference type="SAM" id="SignalP"/>
    </source>
</evidence>
<name>A0A7K2INU1_9ACTN</name>
<evidence type="ECO:0000313" key="5">
    <source>
        <dbReference type="EMBL" id="MYR31639.1"/>
    </source>
</evidence>
<dbReference type="AlphaFoldDB" id="A0A7K2INU1"/>
<accession>A0A7K2INU1</accession>
<dbReference type="PANTHER" id="PTHR11022:SF41">
    <property type="entry name" value="PEPTIDOGLYCAN-RECOGNITION PROTEIN LC-RELATED"/>
    <property type="match status" value="1"/>
</dbReference>
<dbReference type="Gene3D" id="3.40.80.10">
    <property type="entry name" value="Peptidoglycan recognition protein-like"/>
    <property type="match status" value="1"/>
</dbReference>
<evidence type="ECO:0000259" key="3">
    <source>
        <dbReference type="SMART" id="SM00644"/>
    </source>
</evidence>
<evidence type="ECO:0000256" key="1">
    <source>
        <dbReference type="ARBA" id="ARBA00007553"/>
    </source>
</evidence>
<dbReference type="GO" id="GO:0008270">
    <property type="term" value="F:zinc ion binding"/>
    <property type="evidence" value="ECO:0007669"/>
    <property type="project" value="InterPro"/>
</dbReference>
<dbReference type="GO" id="GO:0008745">
    <property type="term" value="F:N-acetylmuramoyl-L-alanine amidase activity"/>
    <property type="evidence" value="ECO:0007669"/>
    <property type="project" value="InterPro"/>
</dbReference>
<dbReference type="SMART" id="SM00701">
    <property type="entry name" value="PGRP"/>
    <property type="match status" value="1"/>
</dbReference>
<evidence type="ECO:0000259" key="4">
    <source>
        <dbReference type="SMART" id="SM00701"/>
    </source>
</evidence>
<dbReference type="PANTHER" id="PTHR11022">
    <property type="entry name" value="PEPTIDOGLYCAN RECOGNITION PROTEIN"/>
    <property type="match status" value="1"/>
</dbReference>
<dbReference type="SMART" id="SM00644">
    <property type="entry name" value="Ami_2"/>
    <property type="match status" value="1"/>
</dbReference>
<dbReference type="GO" id="GO:0009253">
    <property type="term" value="P:peptidoglycan catabolic process"/>
    <property type="evidence" value="ECO:0007669"/>
    <property type="project" value="InterPro"/>
</dbReference>
<sequence length="372" mass="39876">MRRRTFLTSATAVAGLSSLAPSLFTSAASAETTDGLKAPRVLAERATATGELVRPERRFDLIAVARPPEVVSSETAVRFEGPDGLGPWRELDFHTEGPDHHEPVATAMALAPEGATGYQVRGADGAELTALNTRDGEELNLGGPERVALSAEDEGIRSFSGPTVLRMRSRAGWGADESLRFDEDGTDLWPAVFHRTQALTVHHTAWETTDDHAADMRAVYRYHAADLGWGDIGYHLLIDPEGTIYEGRHSGEDGVPVFSGPPLPGLARSVTAGHAVGFNHGNVGVCLLGDFTDGLPTQAAQDSLVSLLRLLCALTGIDPGRDIEYVNPDTGVVTPQEAVARHRDWLDTACPGDAFSEVFDTLIRERVARGLL</sequence>
<feature type="signal peptide" evidence="2">
    <location>
        <begin position="1"/>
        <end position="30"/>
    </location>
</feature>
<comment type="caution">
    <text evidence="5">The sequence shown here is derived from an EMBL/GenBank/DDBJ whole genome shotgun (WGS) entry which is preliminary data.</text>
</comment>
<protein>
    <submittedName>
        <fullName evidence="5">N-acetylmuramoyl-L-alanine amidase</fullName>
    </submittedName>
</protein>
<dbReference type="CDD" id="cd06583">
    <property type="entry name" value="PGRP"/>
    <property type="match status" value="1"/>
</dbReference>
<proteinExistence type="inferred from homology"/>
<organism evidence="5 6">
    <name type="scientific">Nocardiopsis alba</name>
    <dbReference type="NCBI Taxonomy" id="53437"/>
    <lineage>
        <taxon>Bacteria</taxon>
        <taxon>Bacillati</taxon>
        <taxon>Actinomycetota</taxon>
        <taxon>Actinomycetes</taxon>
        <taxon>Streptosporangiales</taxon>
        <taxon>Nocardiopsidaceae</taxon>
        <taxon>Nocardiopsis</taxon>
    </lineage>
</organism>
<reference evidence="5 6" key="1">
    <citation type="journal article" date="2019" name="Nat. Commun.">
        <title>The antimicrobial potential of Streptomyces from insect microbiomes.</title>
        <authorList>
            <person name="Chevrette M.G."/>
            <person name="Carlson C.M."/>
            <person name="Ortega H.E."/>
            <person name="Thomas C."/>
            <person name="Ananiev G.E."/>
            <person name="Barns K.J."/>
            <person name="Book A.J."/>
            <person name="Cagnazzo J."/>
            <person name="Carlos C."/>
            <person name="Flanigan W."/>
            <person name="Grubbs K.J."/>
            <person name="Horn H.A."/>
            <person name="Hoffmann F.M."/>
            <person name="Klassen J.L."/>
            <person name="Knack J.J."/>
            <person name="Lewin G.R."/>
            <person name="McDonald B.R."/>
            <person name="Muller L."/>
            <person name="Melo W.G.P."/>
            <person name="Pinto-Tomas A.A."/>
            <person name="Schmitz A."/>
            <person name="Wendt-Pienkowski E."/>
            <person name="Wildman S."/>
            <person name="Zhao M."/>
            <person name="Zhang F."/>
            <person name="Bugni T.S."/>
            <person name="Andes D.R."/>
            <person name="Pupo M.T."/>
            <person name="Currie C.R."/>
        </authorList>
    </citation>
    <scope>NUCLEOTIDE SEQUENCE [LARGE SCALE GENOMIC DNA]</scope>
    <source>
        <strain evidence="5 6">SID5840</strain>
    </source>
</reference>
<dbReference type="RefSeq" id="WP_014908234.1">
    <property type="nucleotide sequence ID" value="NZ_JBIAFX010000009.1"/>
</dbReference>
<evidence type="ECO:0000313" key="6">
    <source>
        <dbReference type="Proteomes" id="UP000467124"/>
    </source>
</evidence>
<gene>
    <name evidence="5" type="ORF">GTW20_04985</name>
</gene>
<feature type="domain" description="Peptidoglycan recognition protein family" evidence="4">
    <location>
        <begin position="165"/>
        <end position="331"/>
    </location>
</feature>
<dbReference type="InterPro" id="IPR006619">
    <property type="entry name" value="PGRP_domain_met/bac"/>
</dbReference>
<dbReference type="OMA" id="PGRDIEY"/>
<dbReference type="InterPro" id="IPR006311">
    <property type="entry name" value="TAT_signal"/>
</dbReference>
<comment type="similarity">
    <text evidence="1">Belongs to the N-acetylmuramoyl-L-alanine amidase 2 family.</text>
</comment>
<dbReference type="SUPFAM" id="SSF55846">
    <property type="entry name" value="N-acetylmuramoyl-L-alanine amidase-like"/>
    <property type="match status" value="1"/>
</dbReference>